<gene>
    <name evidence="2" type="ORF">L210DRAFT_3322619</name>
    <name evidence="1" type="ORF">L210DRAFT_3326112</name>
</gene>
<evidence type="ECO:0000313" key="3">
    <source>
        <dbReference type="Proteomes" id="UP001194468"/>
    </source>
</evidence>
<evidence type="ECO:0000313" key="2">
    <source>
        <dbReference type="EMBL" id="KAF8449196.1"/>
    </source>
</evidence>
<feature type="non-terminal residue" evidence="2">
    <location>
        <position position="1"/>
    </location>
</feature>
<keyword evidence="3" id="KW-1185">Reference proteome</keyword>
<dbReference type="EMBL" id="WHUW01000003">
    <property type="protein sequence ID" value="KAF8449196.1"/>
    <property type="molecule type" value="Genomic_DNA"/>
</dbReference>
<proteinExistence type="predicted"/>
<organism evidence="2 3">
    <name type="scientific">Boletus edulis BED1</name>
    <dbReference type="NCBI Taxonomy" id="1328754"/>
    <lineage>
        <taxon>Eukaryota</taxon>
        <taxon>Fungi</taxon>
        <taxon>Dikarya</taxon>
        <taxon>Basidiomycota</taxon>
        <taxon>Agaricomycotina</taxon>
        <taxon>Agaricomycetes</taxon>
        <taxon>Agaricomycetidae</taxon>
        <taxon>Boletales</taxon>
        <taxon>Boletineae</taxon>
        <taxon>Boletaceae</taxon>
        <taxon>Boletoideae</taxon>
        <taxon>Boletus</taxon>
    </lineage>
</organism>
<dbReference type="Proteomes" id="UP001194468">
    <property type="component" value="Unassembled WGS sequence"/>
</dbReference>
<reference evidence="2" key="1">
    <citation type="submission" date="2019-10" db="EMBL/GenBank/DDBJ databases">
        <authorList>
            <consortium name="DOE Joint Genome Institute"/>
            <person name="Kuo A."/>
            <person name="Miyauchi S."/>
            <person name="Kiss E."/>
            <person name="Drula E."/>
            <person name="Kohler A."/>
            <person name="Sanchez-Garcia M."/>
            <person name="Andreopoulos B."/>
            <person name="Barry K.W."/>
            <person name="Bonito G."/>
            <person name="Buee M."/>
            <person name="Carver A."/>
            <person name="Chen C."/>
            <person name="Cichocki N."/>
            <person name="Clum A."/>
            <person name="Culley D."/>
            <person name="Crous P.W."/>
            <person name="Fauchery L."/>
            <person name="Girlanda M."/>
            <person name="Hayes R."/>
            <person name="Keri Z."/>
            <person name="LaButti K."/>
            <person name="Lipzen A."/>
            <person name="Lombard V."/>
            <person name="Magnuson J."/>
            <person name="Maillard F."/>
            <person name="Morin E."/>
            <person name="Murat C."/>
            <person name="Nolan M."/>
            <person name="Ohm R."/>
            <person name="Pangilinan J."/>
            <person name="Pereira M."/>
            <person name="Perotto S."/>
            <person name="Peter M."/>
            <person name="Riley R."/>
            <person name="Sitrit Y."/>
            <person name="Stielow B."/>
            <person name="Szollosi G."/>
            <person name="Zifcakova L."/>
            <person name="Stursova M."/>
            <person name="Spatafora J.W."/>
            <person name="Tedersoo L."/>
            <person name="Vaario L.-M."/>
            <person name="Yamada A."/>
            <person name="Yan M."/>
            <person name="Wang P."/>
            <person name="Xu J."/>
            <person name="Bruns T."/>
            <person name="Baldrian P."/>
            <person name="Vilgalys R."/>
            <person name="Henrissat B."/>
            <person name="Grigoriev I.V."/>
            <person name="Hibbett D."/>
            <person name="Nagy L.G."/>
            <person name="Martin F.M."/>
        </authorList>
    </citation>
    <scope>NUCLEOTIDE SEQUENCE</scope>
    <source>
        <strain evidence="2">BED1</strain>
    </source>
</reference>
<reference evidence="2" key="2">
    <citation type="journal article" date="2020" name="Nat. Commun.">
        <title>Large-scale genome sequencing of mycorrhizal fungi provides insights into the early evolution of symbiotic traits.</title>
        <authorList>
            <person name="Miyauchi S."/>
            <person name="Kiss E."/>
            <person name="Kuo A."/>
            <person name="Drula E."/>
            <person name="Kohler A."/>
            <person name="Sanchez-Garcia M."/>
            <person name="Morin E."/>
            <person name="Andreopoulos B."/>
            <person name="Barry K.W."/>
            <person name="Bonito G."/>
            <person name="Buee M."/>
            <person name="Carver A."/>
            <person name="Chen C."/>
            <person name="Cichocki N."/>
            <person name="Clum A."/>
            <person name="Culley D."/>
            <person name="Crous P.W."/>
            <person name="Fauchery L."/>
            <person name="Girlanda M."/>
            <person name="Hayes R.D."/>
            <person name="Keri Z."/>
            <person name="LaButti K."/>
            <person name="Lipzen A."/>
            <person name="Lombard V."/>
            <person name="Magnuson J."/>
            <person name="Maillard F."/>
            <person name="Murat C."/>
            <person name="Nolan M."/>
            <person name="Ohm R.A."/>
            <person name="Pangilinan J."/>
            <person name="Pereira M.F."/>
            <person name="Perotto S."/>
            <person name="Peter M."/>
            <person name="Pfister S."/>
            <person name="Riley R."/>
            <person name="Sitrit Y."/>
            <person name="Stielow J.B."/>
            <person name="Szollosi G."/>
            <person name="Zifcakova L."/>
            <person name="Stursova M."/>
            <person name="Spatafora J.W."/>
            <person name="Tedersoo L."/>
            <person name="Vaario L.M."/>
            <person name="Yamada A."/>
            <person name="Yan M."/>
            <person name="Wang P."/>
            <person name="Xu J."/>
            <person name="Bruns T."/>
            <person name="Baldrian P."/>
            <person name="Vilgalys R."/>
            <person name="Dunand C."/>
            <person name="Henrissat B."/>
            <person name="Grigoriev I.V."/>
            <person name="Hibbett D."/>
            <person name="Nagy L.G."/>
            <person name="Martin F.M."/>
        </authorList>
    </citation>
    <scope>NUCLEOTIDE SEQUENCE</scope>
    <source>
        <strain evidence="2">BED1</strain>
    </source>
</reference>
<protein>
    <submittedName>
        <fullName evidence="2">Uncharacterized protein</fullName>
    </submittedName>
</protein>
<accession>A0AAD4C507</accession>
<name>A0AAD4C507_BOLED</name>
<dbReference type="EMBL" id="WHUW01000239">
    <property type="protein sequence ID" value="KAF8416908.1"/>
    <property type="molecule type" value="Genomic_DNA"/>
</dbReference>
<feature type="non-terminal residue" evidence="2">
    <location>
        <position position="113"/>
    </location>
</feature>
<sequence>SIWTIGSISTPHLIWGESRASRVHRCPTCGILLLTGEIPGFCCGTNSVHYHDVPPLPPLPFEITTLLNHPDISSLSCILNLVFSFTSLETTHSFPQPHGPPGFIAIQGRVYHR</sequence>
<evidence type="ECO:0000313" key="1">
    <source>
        <dbReference type="EMBL" id="KAF8416908.1"/>
    </source>
</evidence>
<dbReference type="AlphaFoldDB" id="A0AAD4C507"/>
<comment type="caution">
    <text evidence="2">The sequence shown here is derived from an EMBL/GenBank/DDBJ whole genome shotgun (WGS) entry which is preliminary data.</text>
</comment>